<dbReference type="RefSeq" id="WP_247341805.1">
    <property type="nucleotide sequence ID" value="NZ_CP095550.1"/>
</dbReference>
<reference evidence="3" key="1">
    <citation type="journal article" date="2019" name="Int. J. Syst. Evol. Microbiol.">
        <title>The Global Catalogue of Microorganisms (GCM) 10K type strain sequencing project: providing services to taxonomists for standard genome sequencing and annotation.</title>
        <authorList>
            <consortium name="The Broad Institute Genomics Platform"/>
            <consortium name="The Broad Institute Genome Sequencing Center for Infectious Disease"/>
            <person name="Wu L."/>
            <person name="Ma J."/>
        </authorList>
    </citation>
    <scope>NUCLEOTIDE SEQUENCE [LARGE SCALE GENOMIC DNA]</scope>
    <source>
        <strain evidence="3">CGMCC 1.15474</strain>
    </source>
</reference>
<evidence type="ECO:0000256" key="1">
    <source>
        <dbReference type="SAM" id="MobiDB-lite"/>
    </source>
</evidence>
<feature type="compositionally biased region" description="Basic and acidic residues" evidence="1">
    <location>
        <begin position="97"/>
        <end position="107"/>
    </location>
</feature>
<proteinExistence type="predicted"/>
<keyword evidence="3" id="KW-1185">Reference proteome</keyword>
<gene>
    <name evidence="2" type="ORF">ACFSKK_03415</name>
</gene>
<feature type="region of interest" description="Disordered" evidence="1">
    <location>
        <begin position="69"/>
        <end position="107"/>
    </location>
</feature>
<sequence length="107" mass="12214">MKWRNYGLWTSIASLLYMVFKDLGLQIDLTSWETYVTSVLGILVTLGIISNPENGKGFFNKKTDNPITPSVMTNLQPTKNNLNQSEETTTTFSEEAVPDRKYEPYEK</sequence>
<evidence type="ECO:0000313" key="3">
    <source>
        <dbReference type="Proteomes" id="UP001597318"/>
    </source>
</evidence>
<name>A0ABW5BRZ3_9BACI</name>
<dbReference type="Proteomes" id="UP001597318">
    <property type="component" value="Unassembled WGS sequence"/>
</dbReference>
<accession>A0ABW5BRZ3</accession>
<feature type="compositionally biased region" description="Low complexity" evidence="1">
    <location>
        <begin position="85"/>
        <end position="95"/>
    </location>
</feature>
<evidence type="ECO:0008006" key="4">
    <source>
        <dbReference type="Google" id="ProtNLM"/>
    </source>
</evidence>
<feature type="compositionally biased region" description="Polar residues" evidence="1">
    <location>
        <begin position="69"/>
        <end position="84"/>
    </location>
</feature>
<organism evidence="2 3">
    <name type="scientific">Metabacillus endolithicus</name>
    <dbReference type="NCBI Taxonomy" id="1535204"/>
    <lineage>
        <taxon>Bacteria</taxon>
        <taxon>Bacillati</taxon>
        <taxon>Bacillota</taxon>
        <taxon>Bacilli</taxon>
        <taxon>Bacillales</taxon>
        <taxon>Bacillaceae</taxon>
        <taxon>Metabacillus</taxon>
    </lineage>
</organism>
<evidence type="ECO:0000313" key="2">
    <source>
        <dbReference type="EMBL" id="MFD2212757.1"/>
    </source>
</evidence>
<comment type="caution">
    <text evidence="2">The sequence shown here is derived from an EMBL/GenBank/DDBJ whole genome shotgun (WGS) entry which is preliminary data.</text>
</comment>
<dbReference type="EMBL" id="JBHUIK010000001">
    <property type="protein sequence ID" value="MFD2212757.1"/>
    <property type="molecule type" value="Genomic_DNA"/>
</dbReference>
<protein>
    <recommendedName>
        <fullName evidence="4">Holin</fullName>
    </recommendedName>
</protein>